<dbReference type="STRING" id="58114.SAMN05216270_107223"/>
<dbReference type="EMBL" id="FNAD01000007">
    <property type="protein sequence ID" value="SDD78681.1"/>
    <property type="molecule type" value="Genomic_DNA"/>
</dbReference>
<protein>
    <submittedName>
        <fullName evidence="2">Transposase DDE domain-containing protein</fullName>
    </submittedName>
</protein>
<evidence type="ECO:0000313" key="3">
    <source>
        <dbReference type="Proteomes" id="UP000198949"/>
    </source>
</evidence>
<name>A0A1G6XKT2_9ACTN</name>
<dbReference type="GO" id="GO:0006313">
    <property type="term" value="P:DNA transposition"/>
    <property type="evidence" value="ECO:0007669"/>
    <property type="project" value="InterPro"/>
</dbReference>
<dbReference type="GO" id="GO:0004803">
    <property type="term" value="F:transposase activity"/>
    <property type="evidence" value="ECO:0007669"/>
    <property type="project" value="InterPro"/>
</dbReference>
<proteinExistence type="predicted"/>
<dbReference type="AlphaFoldDB" id="A0A1G6XKT2"/>
<organism evidence="2 3">
    <name type="scientific">Glycomyces harbinensis</name>
    <dbReference type="NCBI Taxonomy" id="58114"/>
    <lineage>
        <taxon>Bacteria</taxon>
        <taxon>Bacillati</taxon>
        <taxon>Actinomycetota</taxon>
        <taxon>Actinomycetes</taxon>
        <taxon>Glycomycetales</taxon>
        <taxon>Glycomycetaceae</taxon>
        <taxon>Glycomyces</taxon>
    </lineage>
</organism>
<accession>A0A1G6XKT2</accession>
<gene>
    <name evidence="2" type="ORF">SAMN05216270_107223</name>
</gene>
<evidence type="ECO:0000313" key="2">
    <source>
        <dbReference type="EMBL" id="SDD78681.1"/>
    </source>
</evidence>
<dbReference type="Proteomes" id="UP000198949">
    <property type="component" value="Unassembled WGS sequence"/>
</dbReference>
<evidence type="ECO:0000259" key="1">
    <source>
        <dbReference type="Pfam" id="PF01609"/>
    </source>
</evidence>
<dbReference type="InterPro" id="IPR002559">
    <property type="entry name" value="Transposase_11"/>
</dbReference>
<sequence>MPDIKAAQDLVEAIPLVAGRVGRPRRRPGVILADGGYNSRAFRDWLQHRRIEPIIPQRGRKKIIGLGKIRWVVEQAIAHLHQCKRLAVRWDRCQSMHQGFVKLAAADSLQSMGGACM</sequence>
<dbReference type="PANTHER" id="PTHR30007">
    <property type="entry name" value="PHP DOMAIN PROTEIN"/>
    <property type="match status" value="1"/>
</dbReference>
<reference evidence="3" key="1">
    <citation type="submission" date="2016-10" db="EMBL/GenBank/DDBJ databases">
        <authorList>
            <person name="Varghese N."/>
            <person name="Submissions S."/>
        </authorList>
    </citation>
    <scope>NUCLEOTIDE SEQUENCE [LARGE SCALE GENOMIC DNA]</scope>
    <source>
        <strain evidence="3">CGMCC 4.3516</strain>
    </source>
</reference>
<feature type="domain" description="Transposase IS4-like" evidence="1">
    <location>
        <begin position="3"/>
        <end position="102"/>
    </location>
</feature>
<keyword evidence="3" id="KW-1185">Reference proteome</keyword>
<dbReference type="GO" id="GO:0003677">
    <property type="term" value="F:DNA binding"/>
    <property type="evidence" value="ECO:0007669"/>
    <property type="project" value="InterPro"/>
</dbReference>
<dbReference type="Pfam" id="PF01609">
    <property type="entry name" value="DDE_Tnp_1"/>
    <property type="match status" value="1"/>
</dbReference>
<dbReference type="PANTHER" id="PTHR30007:SF1">
    <property type="entry name" value="BLR1914 PROTEIN"/>
    <property type="match status" value="1"/>
</dbReference>